<proteinExistence type="predicted"/>
<dbReference type="Proteomes" id="UP000626490">
    <property type="component" value="Segment"/>
</dbReference>
<reference evidence="1" key="1">
    <citation type="submission" date="2020-01" db="EMBL/GenBank/DDBJ databases">
        <title>Patterns of diversity and host range of bacteriophage communities associated with bean-nodulatin bacteria.</title>
        <authorList>
            <person name="Vann Cauwenberghe J."/>
            <person name="Santamaria R.I."/>
            <person name="Bustos P."/>
            <person name="Juarez S."/>
            <person name="Gonzalez V."/>
        </authorList>
    </citation>
    <scope>NUCLEOTIDE SEQUENCE</scope>
</reference>
<keyword evidence="2" id="KW-1185">Reference proteome</keyword>
<organism evidence="1 2">
    <name type="scientific">Rhizobium phage RHph_I1_6</name>
    <dbReference type="NCBI Taxonomy" id="2509728"/>
    <lineage>
        <taxon>Viruses</taxon>
        <taxon>Duplodnaviria</taxon>
        <taxon>Heunggongvirae</taxon>
        <taxon>Uroviricota</taxon>
        <taxon>Caudoviricetes</taxon>
        <taxon>Schitoviridae</taxon>
        <taxon>Demetervirinae</taxon>
        <taxon>Cyamitesvirus</taxon>
        <taxon>Cyamitesvirus I16</taxon>
    </lineage>
</organism>
<sequence>MSDKPPVNYRLVDGKFKPQIRRRIVVLRSNDTHDVLMEISWSELQDIKIDNCYADGIWIYEDMENH</sequence>
<gene>
    <name evidence="1" type="ORF">EVC27_101</name>
</gene>
<name>A0A7S5V0N0_9CAUD</name>
<protein>
    <submittedName>
        <fullName evidence="1">Uncharacterized protein</fullName>
    </submittedName>
</protein>
<evidence type="ECO:0000313" key="1">
    <source>
        <dbReference type="EMBL" id="QIG76623.1"/>
    </source>
</evidence>
<dbReference type="EMBL" id="MN988555">
    <property type="protein sequence ID" value="QIG76623.1"/>
    <property type="molecule type" value="Genomic_DNA"/>
</dbReference>
<accession>A0A7S5V0N0</accession>
<evidence type="ECO:0000313" key="2">
    <source>
        <dbReference type="Proteomes" id="UP000626490"/>
    </source>
</evidence>